<organism evidence="15 16">
    <name type="scientific">Duganella guangzhouensis</name>
    <dbReference type="NCBI Taxonomy" id="2666084"/>
    <lineage>
        <taxon>Bacteria</taxon>
        <taxon>Pseudomonadati</taxon>
        <taxon>Pseudomonadota</taxon>
        <taxon>Betaproteobacteria</taxon>
        <taxon>Burkholderiales</taxon>
        <taxon>Oxalobacteraceae</taxon>
        <taxon>Telluria group</taxon>
        <taxon>Duganella</taxon>
    </lineage>
</organism>
<comment type="subcellular location">
    <subcellularLocation>
        <location evidence="1 11">Cell outer membrane</location>
        <topology evidence="1 11">Multi-pass membrane protein</topology>
    </subcellularLocation>
</comment>
<keyword evidence="15" id="KW-0675">Receptor</keyword>
<name>A0A6I2L2F8_9BURK</name>
<keyword evidence="8 12" id="KW-0798">TonB box</keyword>
<keyword evidence="10 11" id="KW-0998">Cell outer membrane</keyword>
<evidence type="ECO:0000259" key="14">
    <source>
        <dbReference type="Pfam" id="PF07715"/>
    </source>
</evidence>
<comment type="caution">
    <text evidence="15">The sequence shown here is derived from an EMBL/GenBank/DDBJ whole genome shotgun (WGS) entry which is preliminary data.</text>
</comment>
<evidence type="ECO:0000256" key="2">
    <source>
        <dbReference type="ARBA" id="ARBA00022448"/>
    </source>
</evidence>
<dbReference type="PROSITE" id="PS52016">
    <property type="entry name" value="TONB_DEPENDENT_REC_3"/>
    <property type="match status" value="1"/>
</dbReference>
<dbReference type="Proteomes" id="UP000433309">
    <property type="component" value="Unassembled WGS sequence"/>
</dbReference>
<evidence type="ECO:0000256" key="7">
    <source>
        <dbReference type="ARBA" id="ARBA00023065"/>
    </source>
</evidence>
<keyword evidence="5 11" id="KW-0812">Transmembrane</keyword>
<evidence type="ECO:0000256" key="6">
    <source>
        <dbReference type="ARBA" id="ARBA00023004"/>
    </source>
</evidence>
<dbReference type="InterPro" id="IPR036942">
    <property type="entry name" value="Beta-barrel_TonB_sf"/>
</dbReference>
<evidence type="ECO:0000256" key="11">
    <source>
        <dbReference type="PROSITE-ProRule" id="PRU01360"/>
    </source>
</evidence>
<accession>A0A6I2L2F8</accession>
<sequence length="775" mass="83309">MMQKSKTNSSFVVTAIDRGGVSRPTPLTRAIRYALYGSLCGATLVANGAWADDDNTTATAAADTHGKVQTVVVTAQKRSESVKEVPISVEVVDGEALSSQGMVKLVDYFSQIPGLSYTQNYMSSAIVMRGIGTDSGIGVRPTAGVVVDDVPYGSATNTGVIPDLDPSDLRQVEVLRGPQGTLYGASSMGGLIKYVMNDPDTKHATRRIEVGSSTVSHGDNGFIGRFAINQPIGDDIALRISAFRRKDPGFIKDVNSGATNDSDVKGARIAAIWKVSKDVTIRASSTMQMTSTDASPYSDVHYDFTPIYGTYEHSRVVGADTYDARSQITTFKVNADLGFATLDAITGYNSHRQFALQDVSYTSIGSAAPGLNAAFGLGLAHPGALIQNGYNSQTPSQELRLSSKDEGKLQWLVGLFFSSERVQSKQNFYLAEKLVQKVVEDPALLTSEDSSTYKTTALFGDTTYRFTEQFDIQTGVRFARGKYSSNSVSGGALTDPDVTSGVNRDHNFTYLVSPRYKFDKNLMAYLRVSSGYRPGGDNGVLSGSTAPASYKSDTLNSYELGFKGTFLNQTLSLDSALYRINWSDLQLSQVDLTYGSSYTTNAGKATSTGLELSGTWLPTQDWKVKGTYAYTDAKLASDIPGFVQGSTAYGLSGDRLPYSAKQTAALNVTRFFTVGNNLDLFVGANANYVGDRLMEFVQSSTVPRIHLPSYTTYGLNLGLQGINWTLTTYVHNLSDKVAYTNANRRAASLSSGTSATLGAAMIAPRTIGATLSWDL</sequence>
<reference evidence="15 16" key="1">
    <citation type="submission" date="2019-11" db="EMBL/GenBank/DDBJ databases">
        <title>Novel species isolated from a subtropical stream in China.</title>
        <authorList>
            <person name="Lu H."/>
        </authorList>
    </citation>
    <scope>NUCLEOTIDE SEQUENCE [LARGE SCALE GENOMIC DNA]</scope>
    <source>
        <strain evidence="15 16">FT80W</strain>
    </source>
</reference>
<dbReference type="PANTHER" id="PTHR32552">
    <property type="entry name" value="FERRICHROME IRON RECEPTOR-RELATED"/>
    <property type="match status" value="1"/>
</dbReference>
<dbReference type="Pfam" id="PF07715">
    <property type="entry name" value="Plug"/>
    <property type="match status" value="1"/>
</dbReference>
<dbReference type="AlphaFoldDB" id="A0A6I2L2F8"/>
<dbReference type="EMBL" id="WKJK01000007">
    <property type="protein sequence ID" value="MRW91417.1"/>
    <property type="molecule type" value="Genomic_DNA"/>
</dbReference>
<dbReference type="SUPFAM" id="SSF56935">
    <property type="entry name" value="Porins"/>
    <property type="match status" value="1"/>
</dbReference>
<keyword evidence="6" id="KW-0408">Iron</keyword>
<feature type="domain" description="TonB-dependent receptor plug" evidence="14">
    <location>
        <begin position="82"/>
        <end position="190"/>
    </location>
</feature>
<keyword evidence="16" id="KW-1185">Reference proteome</keyword>
<protein>
    <submittedName>
        <fullName evidence="15">TonB-dependent receptor plug domain-containing protein</fullName>
    </submittedName>
</protein>
<dbReference type="InterPro" id="IPR000531">
    <property type="entry name" value="Beta-barrel_TonB"/>
</dbReference>
<keyword evidence="3 11" id="KW-1134">Transmembrane beta strand</keyword>
<dbReference type="InterPro" id="IPR012910">
    <property type="entry name" value="Plug_dom"/>
</dbReference>
<dbReference type="RefSeq" id="WP_154377780.1">
    <property type="nucleotide sequence ID" value="NZ_WKJK01000007.1"/>
</dbReference>
<evidence type="ECO:0000313" key="16">
    <source>
        <dbReference type="Proteomes" id="UP000433309"/>
    </source>
</evidence>
<keyword evidence="7" id="KW-0406">Ion transport</keyword>
<evidence type="ECO:0000259" key="13">
    <source>
        <dbReference type="Pfam" id="PF00593"/>
    </source>
</evidence>
<gene>
    <name evidence="15" type="ORF">GJ699_15605</name>
</gene>
<dbReference type="GO" id="GO:0006826">
    <property type="term" value="P:iron ion transport"/>
    <property type="evidence" value="ECO:0007669"/>
    <property type="project" value="UniProtKB-KW"/>
</dbReference>
<evidence type="ECO:0000256" key="10">
    <source>
        <dbReference type="ARBA" id="ARBA00023237"/>
    </source>
</evidence>
<evidence type="ECO:0000256" key="1">
    <source>
        <dbReference type="ARBA" id="ARBA00004571"/>
    </source>
</evidence>
<keyword evidence="2 11" id="KW-0813">Transport</keyword>
<evidence type="ECO:0000256" key="12">
    <source>
        <dbReference type="RuleBase" id="RU003357"/>
    </source>
</evidence>
<evidence type="ECO:0000256" key="4">
    <source>
        <dbReference type="ARBA" id="ARBA00022496"/>
    </source>
</evidence>
<evidence type="ECO:0000256" key="5">
    <source>
        <dbReference type="ARBA" id="ARBA00022692"/>
    </source>
</evidence>
<evidence type="ECO:0000256" key="3">
    <source>
        <dbReference type="ARBA" id="ARBA00022452"/>
    </source>
</evidence>
<dbReference type="PANTHER" id="PTHR32552:SF81">
    <property type="entry name" value="TONB-DEPENDENT OUTER MEMBRANE RECEPTOR"/>
    <property type="match status" value="1"/>
</dbReference>
<dbReference type="InterPro" id="IPR039426">
    <property type="entry name" value="TonB-dep_rcpt-like"/>
</dbReference>
<feature type="domain" description="TonB-dependent receptor-like beta-barrel" evidence="13">
    <location>
        <begin position="297"/>
        <end position="733"/>
    </location>
</feature>
<evidence type="ECO:0000313" key="15">
    <source>
        <dbReference type="EMBL" id="MRW91417.1"/>
    </source>
</evidence>
<dbReference type="Gene3D" id="2.40.170.20">
    <property type="entry name" value="TonB-dependent receptor, beta-barrel domain"/>
    <property type="match status" value="1"/>
</dbReference>
<dbReference type="Pfam" id="PF00593">
    <property type="entry name" value="TonB_dep_Rec_b-barrel"/>
    <property type="match status" value="1"/>
</dbReference>
<evidence type="ECO:0000256" key="9">
    <source>
        <dbReference type="ARBA" id="ARBA00023136"/>
    </source>
</evidence>
<proteinExistence type="inferred from homology"/>
<comment type="similarity">
    <text evidence="11 12">Belongs to the TonB-dependent receptor family.</text>
</comment>
<evidence type="ECO:0000256" key="8">
    <source>
        <dbReference type="ARBA" id="ARBA00023077"/>
    </source>
</evidence>
<dbReference type="GO" id="GO:0009279">
    <property type="term" value="C:cell outer membrane"/>
    <property type="evidence" value="ECO:0007669"/>
    <property type="project" value="UniProtKB-SubCell"/>
</dbReference>
<keyword evidence="4" id="KW-0410">Iron transport</keyword>
<keyword evidence="9 11" id="KW-0472">Membrane</keyword>